<feature type="compositionally biased region" description="Basic residues" evidence="1">
    <location>
        <begin position="195"/>
        <end position="205"/>
    </location>
</feature>
<accession>A0A2T7PP66</accession>
<feature type="compositionally biased region" description="Basic residues" evidence="1">
    <location>
        <begin position="1"/>
        <end position="12"/>
    </location>
</feature>
<protein>
    <submittedName>
        <fullName evidence="2">Uncharacterized protein</fullName>
    </submittedName>
</protein>
<gene>
    <name evidence="2" type="ORF">C0Q70_06505</name>
</gene>
<evidence type="ECO:0000313" key="2">
    <source>
        <dbReference type="EMBL" id="PVD35224.1"/>
    </source>
</evidence>
<dbReference type="EMBL" id="PZQS01000003">
    <property type="protein sequence ID" value="PVD35224.1"/>
    <property type="molecule type" value="Genomic_DNA"/>
</dbReference>
<keyword evidence="3" id="KW-1185">Reference proteome</keyword>
<feature type="compositionally biased region" description="Basic and acidic residues" evidence="1">
    <location>
        <begin position="25"/>
        <end position="37"/>
    </location>
</feature>
<proteinExistence type="predicted"/>
<dbReference type="AlphaFoldDB" id="A0A2T7PP66"/>
<evidence type="ECO:0000256" key="1">
    <source>
        <dbReference type="SAM" id="MobiDB-lite"/>
    </source>
</evidence>
<organism evidence="2 3">
    <name type="scientific">Pomacea canaliculata</name>
    <name type="common">Golden apple snail</name>
    <dbReference type="NCBI Taxonomy" id="400727"/>
    <lineage>
        <taxon>Eukaryota</taxon>
        <taxon>Metazoa</taxon>
        <taxon>Spiralia</taxon>
        <taxon>Lophotrochozoa</taxon>
        <taxon>Mollusca</taxon>
        <taxon>Gastropoda</taxon>
        <taxon>Caenogastropoda</taxon>
        <taxon>Architaenioglossa</taxon>
        <taxon>Ampullarioidea</taxon>
        <taxon>Ampullariidae</taxon>
        <taxon>Pomacea</taxon>
    </lineage>
</organism>
<sequence length="252" mass="27033">MDKCGGRSRKSGPLKALSSVISEQKSSDVKLVSEQKSSDVPLGNAPDHAPSPLTNSHLHASKDDLSMTARGKKKSKAKANPYATIKLWRPLADNSGVARDEEVFQDFTNFDLLMEEHALPVTGHLRQEEGNWTPGAGSSSRAVGSFSVGSRDKVAATGAAGIGVGELGRWESPARDFSLGEDSPETERRAPAGRPRGRSPTRRPRQMAPSSPPQTVVNGEELVADYPRDPSPAMRHGTSLSSYTHDPDELGR</sequence>
<evidence type="ECO:0000313" key="3">
    <source>
        <dbReference type="Proteomes" id="UP000245119"/>
    </source>
</evidence>
<feature type="region of interest" description="Disordered" evidence="1">
    <location>
        <begin position="127"/>
        <end position="147"/>
    </location>
</feature>
<comment type="caution">
    <text evidence="2">The sequence shown here is derived from an EMBL/GenBank/DDBJ whole genome shotgun (WGS) entry which is preliminary data.</text>
</comment>
<feature type="region of interest" description="Disordered" evidence="1">
    <location>
        <begin position="159"/>
        <end position="252"/>
    </location>
</feature>
<dbReference type="OrthoDB" id="6162923at2759"/>
<reference evidence="2 3" key="1">
    <citation type="submission" date="2018-04" db="EMBL/GenBank/DDBJ databases">
        <title>The genome of golden apple snail Pomacea canaliculata provides insight into stress tolerance and invasive adaptation.</title>
        <authorList>
            <person name="Liu C."/>
            <person name="Liu B."/>
            <person name="Ren Y."/>
            <person name="Zhang Y."/>
            <person name="Wang H."/>
            <person name="Li S."/>
            <person name="Jiang F."/>
            <person name="Yin L."/>
            <person name="Zhang G."/>
            <person name="Qian W."/>
            <person name="Fan W."/>
        </authorList>
    </citation>
    <scope>NUCLEOTIDE SEQUENCE [LARGE SCALE GENOMIC DNA]</scope>
    <source>
        <strain evidence="2">SZHN2017</strain>
        <tissue evidence="2">Muscle</tissue>
    </source>
</reference>
<feature type="region of interest" description="Disordered" evidence="1">
    <location>
        <begin position="1"/>
        <end position="79"/>
    </location>
</feature>
<dbReference type="Proteomes" id="UP000245119">
    <property type="component" value="Linkage Group LG3"/>
</dbReference>
<name>A0A2T7PP66_POMCA</name>